<evidence type="ECO:0000313" key="2">
    <source>
        <dbReference type="Proteomes" id="UP000528457"/>
    </source>
</evidence>
<sequence>MFPVVQHPAEHIAKCLREAQNNEYVFCFEFSDALSDSDVNARAKSYSARLFLEQGRWQLSILEGSGPELETLRAAERIAVDGPWFLKTVSIPKPWGKEIWYSAYEQRGVCHFAASAEQHGIPVPLLLHLFPQLLGRASALNLLKVLAPFSSELLGELYFEMHEEKQEVYVVSHIDEQAWPNGVAEMRFGFCERKQQEFASFEEFKGSYLSSVKAYEAVRQEIDAELRSLSADASVELLSETEKQNMLLALPQALQQREASLARDMSSYIAKRALRLGDVIKVPKMLPHGLLHGVRVVEFQTPVYERLILSFRQQVLTQSHWDTEQALSMLMQAPAFDSKETFDVCPLNEGLAANLEVERIVSFDDFEVYRLRFLKTACVAVAPILEQLLSVQSHFENHPAGNVLMLALHTMTLSGESSTINLQAEEGACLPLWQGLHQNAVNLQAEKGAIALLSRPLP</sequence>
<dbReference type="Proteomes" id="UP000528457">
    <property type="component" value="Unassembled WGS sequence"/>
</dbReference>
<organism evidence="1 2">
    <name type="scientific">Pseudoteredinibacter isoporae</name>
    <dbReference type="NCBI Taxonomy" id="570281"/>
    <lineage>
        <taxon>Bacteria</taxon>
        <taxon>Pseudomonadati</taxon>
        <taxon>Pseudomonadota</taxon>
        <taxon>Gammaproteobacteria</taxon>
        <taxon>Cellvibrionales</taxon>
        <taxon>Cellvibrionaceae</taxon>
        <taxon>Pseudoteredinibacter</taxon>
    </lineage>
</organism>
<dbReference type="AlphaFoldDB" id="A0A7X0MXG8"/>
<dbReference type="EMBL" id="JACHHT010000002">
    <property type="protein sequence ID" value="MBB6521989.1"/>
    <property type="molecule type" value="Genomic_DNA"/>
</dbReference>
<dbReference type="RefSeq" id="WP_166847036.1">
    <property type="nucleotide sequence ID" value="NZ_JAAONY010000002.1"/>
</dbReference>
<comment type="caution">
    <text evidence="1">The sequence shown here is derived from an EMBL/GenBank/DDBJ whole genome shotgun (WGS) entry which is preliminary data.</text>
</comment>
<dbReference type="InParanoid" id="A0A7X0MXG8"/>
<gene>
    <name evidence="1" type="ORF">HNR48_002274</name>
</gene>
<evidence type="ECO:0000313" key="1">
    <source>
        <dbReference type="EMBL" id="MBB6521989.1"/>
    </source>
</evidence>
<accession>A0A7X0MXG8</accession>
<protein>
    <submittedName>
        <fullName evidence="1">Uncharacterized protein YeaO (DUF488 family)</fullName>
    </submittedName>
</protein>
<name>A0A7X0MXG8_9GAMM</name>
<reference evidence="1 2" key="1">
    <citation type="submission" date="2020-08" db="EMBL/GenBank/DDBJ databases">
        <title>Genomic Encyclopedia of Type Strains, Phase IV (KMG-IV): sequencing the most valuable type-strain genomes for metagenomic binning, comparative biology and taxonomic classification.</title>
        <authorList>
            <person name="Goeker M."/>
        </authorList>
    </citation>
    <scope>NUCLEOTIDE SEQUENCE [LARGE SCALE GENOMIC DNA]</scope>
    <source>
        <strain evidence="1 2">DSM 22368</strain>
    </source>
</reference>
<proteinExistence type="predicted"/>
<keyword evidence="2" id="KW-1185">Reference proteome</keyword>